<accession>A0A1E1K1L5</accession>
<comment type="caution">
    <text evidence="2">The sequence shown here is derived from an EMBL/GenBank/DDBJ whole genome shotgun (WGS) entry which is preliminary data.</text>
</comment>
<organism evidence="2 3">
    <name type="scientific">Rhynchosporium graminicola</name>
    <dbReference type="NCBI Taxonomy" id="2792576"/>
    <lineage>
        <taxon>Eukaryota</taxon>
        <taxon>Fungi</taxon>
        <taxon>Dikarya</taxon>
        <taxon>Ascomycota</taxon>
        <taxon>Pezizomycotina</taxon>
        <taxon>Leotiomycetes</taxon>
        <taxon>Helotiales</taxon>
        <taxon>Ploettnerulaceae</taxon>
        <taxon>Rhynchosporium</taxon>
    </lineage>
</organism>
<dbReference type="AlphaFoldDB" id="A0A1E1K1L5"/>
<evidence type="ECO:0000313" key="2">
    <source>
        <dbReference type="EMBL" id="CZS91988.1"/>
    </source>
</evidence>
<keyword evidence="3" id="KW-1185">Reference proteome</keyword>
<reference evidence="3" key="1">
    <citation type="submission" date="2016-03" db="EMBL/GenBank/DDBJ databases">
        <authorList>
            <person name="Ploux O."/>
        </authorList>
    </citation>
    <scope>NUCLEOTIDE SEQUENCE [LARGE SCALE GENOMIC DNA]</scope>
    <source>
        <strain evidence="3">UK7</strain>
    </source>
</reference>
<dbReference type="EMBL" id="FJUW01000005">
    <property type="protein sequence ID" value="CZS91988.1"/>
    <property type="molecule type" value="Genomic_DNA"/>
</dbReference>
<gene>
    <name evidence="2" type="ORF">RCO7_14231</name>
</gene>
<dbReference type="Proteomes" id="UP000178129">
    <property type="component" value="Unassembled WGS sequence"/>
</dbReference>
<feature type="compositionally biased region" description="Basic and acidic residues" evidence="1">
    <location>
        <begin position="81"/>
        <end position="95"/>
    </location>
</feature>
<sequence length="106" mass="11316">MITQVQNAPSHAGSMMVKGTGFHEPLSEDRNTTLPHPDADTSPNATMEAPEITPKHHGSAFHPKEIEKSGMYDNTQSANGSREEKSLKELQEEHGSGFGSGASKGS</sequence>
<feature type="region of interest" description="Disordered" evidence="1">
    <location>
        <begin position="1"/>
        <end position="106"/>
    </location>
</feature>
<name>A0A1E1K1L5_9HELO</name>
<evidence type="ECO:0000256" key="1">
    <source>
        <dbReference type="SAM" id="MobiDB-lite"/>
    </source>
</evidence>
<feature type="compositionally biased region" description="Gly residues" evidence="1">
    <location>
        <begin position="96"/>
        <end position="106"/>
    </location>
</feature>
<protein>
    <submittedName>
        <fullName evidence="2">Uncharacterized protein</fullName>
    </submittedName>
</protein>
<proteinExistence type="predicted"/>
<dbReference type="InParanoid" id="A0A1E1K1L5"/>
<evidence type="ECO:0000313" key="3">
    <source>
        <dbReference type="Proteomes" id="UP000178129"/>
    </source>
</evidence>